<evidence type="ECO:0000256" key="1">
    <source>
        <dbReference type="SAM" id="MobiDB-lite"/>
    </source>
</evidence>
<keyword evidence="3" id="KW-1185">Reference proteome</keyword>
<proteinExistence type="predicted"/>
<comment type="caution">
    <text evidence="2">The sequence shown here is derived from an EMBL/GenBank/DDBJ whole genome shotgun (WGS) entry which is preliminary data.</text>
</comment>
<dbReference type="AlphaFoldDB" id="A0A9W8WA93"/>
<protein>
    <submittedName>
        <fullName evidence="2">Uncharacterized protein</fullName>
    </submittedName>
</protein>
<evidence type="ECO:0000313" key="2">
    <source>
        <dbReference type="EMBL" id="KAJ4317592.1"/>
    </source>
</evidence>
<feature type="compositionally biased region" description="Polar residues" evidence="1">
    <location>
        <begin position="182"/>
        <end position="202"/>
    </location>
</feature>
<feature type="region of interest" description="Disordered" evidence="1">
    <location>
        <begin position="283"/>
        <end position="310"/>
    </location>
</feature>
<dbReference type="Proteomes" id="UP001140502">
    <property type="component" value="Unassembled WGS sequence"/>
</dbReference>
<feature type="region of interest" description="Disordered" evidence="1">
    <location>
        <begin position="139"/>
        <end position="207"/>
    </location>
</feature>
<sequence>MDWLSQLFPCLSVRRVHDSPDDPDALAEVRSIAERHFAEERRYAAERRPSIESWLSIETDYLETGRTVGSPRLAVPPPRGRQETLYWLDNGNDAGVIAARDAADRNIRESFSSGASNFSHVTAAMVRLERDFDKDENGLPLFTVGSPGSAGTSASNFSSAPPTKETPSRRREPFPQDLPSLDITSSTHLPPSSTVSSPSHGNRPNGWRRLDLPYTGATWPFGVGYESFSERINALNLTVPKKDQVAEENSYWKLGEVNSRRPVLHIDTRFEGPVVQPRAAFVGSPSENDQANALPGLSPSVSPSDYGSYKEDSRKLPTVIAITPKLEGLTNDSSLNSHVESPTTPVNDSGFGNITGDDDSKYDVHPKFPSMESHVIEAPTTESRTVNKLADGGRINSNASVDSPACVDDHPIIKELIHNIDLSIDSISASRNKLTSAPEADKLANYSNSRSEVCLETSPPSLMANVV</sequence>
<evidence type="ECO:0000313" key="3">
    <source>
        <dbReference type="Proteomes" id="UP001140502"/>
    </source>
</evidence>
<organism evidence="2 3">
    <name type="scientific">Fusarium piperis</name>
    <dbReference type="NCBI Taxonomy" id="1435070"/>
    <lineage>
        <taxon>Eukaryota</taxon>
        <taxon>Fungi</taxon>
        <taxon>Dikarya</taxon>
        <taxon>Ascomycota</taxon>
        <taxon>Pezizomycotina</taxon>
        <taxon>Sordariomycetes</taxon>
        <taxon>Hypocreomycetidae</taxon>
        <taxon>Hypocreales</taxon>
        <taxon>Nectriaceae</taxon>
        <taxon>Fusarium</taxon>
        <taxon>Fusarium solani species complex</taxon>
    </lineage>
</organism>
<dbReference type="OrthoDB" id="5089897at2759"/>
<gene>
    <name evidence="2" type="ORF">N0V84_007262</name>
</gene>
<dbReference type="EMBL" id="JAPEUR010000157">
    <property type="protein sequence ID" value="KAJ4317592.1"/>
    <property type="molecule type" value="Genomic_DNA"/>
</dbReference>
<feature type="region of interest" description="Disordered" evidence="1">
    <location>
        <begin position="331"/>
        <end position="352"/>
    </location>
</feature>
<accession>A0A9W8WA93</accession>
<name>A0A9W8WA93_9HYPO</name>
<feature type="compositionally biased region" description="Polar residues" evidence="1">
    <location>
        <begin position="149"/>
        <end position="161"/>
    </location>
</feature>
<reference evidence="2" key="1">
    <citation type="submission" date="2022-10" db="EMBL/GenBank/DDBJ databases">
        <title>Tapping the CABI collections for fungal endophytes: first genome assemblies for Collariella, Neodidymelliopsis, Ascochyta clinopodiicola, Didymella pomorum, Didymosphaeria variabile, Neocosmospora piperis and Neocucurbitaria cava.</title>
        <authorList>
            <person name="Hill R."/>
        </authorList>
    </citation>
    <scope>NUCLEOTIDE SEQUENCE</scope>
    <source>
        <strain evidence="2">IMI 366586</strain>
    </source>
</reference>